<feature type="domain" description="Glycosyltransferase 2-like" evidence="4">
    <location>
        <begin position="152"/>
        <end position="335"/>
    </location>
</feature>
<keyword evidence="3" id="KW-0472">Membrane</keyword>
<sequence length="410" mass="47225">MKRNVVSLIKFFLLAIFTVFLTVVVFRYVRTSPNHEIVTPAVALINNDGDSPRNPIDSRQNFNDHLYQDDDEKIDWHDYKKIEEEAKRTGIGEHGRPAFLSPSLDVLKEKLYQVNGFNAALSDEISMNRSVPDIRHRDCKKKKYLRNLDSVSVIVSFHNEHFSTLMRTCWSVINRSPASLLEEIILVDDASTKVELKKRLDDYVAEHLPKVKVVRLPERSGLIKGRLAGAKIAKAKVLVFLDSHSEANINWLPPLLEPIAQNYKTCVCPFIDVVAYETFEYRAQDEGARGAFDWELYYKRLPLLPEDVQNPTEPFKSPVMAGGLFAISAKFFWELGGYDPQLDIWGGEQYELSFKIWQCGGQMKRRLFRKKLQKSSRSMDGRIRGVYLQKASVFEVIGSWKLERAERFES</sequence>
<evidence type="ECO:0000256" key="3">
    <source>
        <dbReference type="SAM" id="Phobius"/>
    </source>
</evidence>
<evidence type="ECO:0000313" key="6">
    <source>
        <dbReference type="Proteomes" id="UP001642520"/>
    </source>
</evidence>
<comment type="caution">
    <text evidence="5">The sequence shown here is derived from an EMBL/GenBank/DDBJ whole genome shotgun (WGS) entry which is preliminary data.</text>
</comment>
<keyword evidence="2" id="KW-0325">Glycoprotein</keyword>
<protein>
    <recommendedName>
        <fullName evidence="4">Glycosyltransferase 2-like domain-containing protein</fullName>
    </recommendedName>
</protein>
<dbReference type="PANTHER" id="PTHR11675:SF134">
    <property type="entry name" value="N-ACETYLGALACTOSAMINYLTRANSFERASE 4-RELATED"/>
    <property type="match status" value="1"/>
</dbReference>
<keyword evidence="3" id="KW-0812">Transmembrane</keyword>
<dbReference type="InterPro" id="IPR029044">
    <property type="entry name" value="Nucleotide-diphossugar_trans"/>
</dbReference>
<evidence type="ECO:0000259" key="4">
    <source>
        <dbReference type="Pfam" id="PF00535"/>
    </source>
</evidence>
<dbReference type="EMBL" id="CAXAJV020001300">
    <property type="protein sequence ID" value="CAL7949816.1"/>
    <property type="molecule type" value="Genomic_DNA"/>
</dbReference>
<accession>A0ABP1PCJ7</accession>
<keyword evidence="6" id="KW-1185">Reference proteome</keyword>
<evidence type="ECO:0000256" key="2">
    <source>
        <dbReference type="ARBA" id="ARBA00023180"/>
    </source>
</evidence>
<feature type="transmembrane region" description="Helical" evidence="3">
    <location>
        <begin position="12"/>
        <end position="29"/>
    </location>
</feature>
<keyword evidence="3" id="KW-1133">Transmembrane helix</keyword>
<dbReference type="SUPFAM" id="SSF53448">
    <property type="entry name" value="Nucleotide-diphospho-sugar transferases"/>
    <property type="match status" value="1"/>
</dbReference>
<name>A0ABP1PCJ7_XYLVO</name>
<dbReference type="Gene3D" id="3.90.550.10">
    <property type="entry name" value="Spore Coat Polysaccharide Biosynthesis Protein SpsA, Chain A"/>
    <property type="match status" value="1"/>
</dbReference>
<proteinExistence type="predicted"/>
<organism evidence="5 6">
    <name type="scientific">Xylocopa violacea</name>
    <name type="common">Violet carpenter bee</name>
    <name type="synonym">Apis violacea</name>
    <dbReference type="NCBI Taxonomy" id="135666"/>
    <lineage>
        <taxon>Eukaryota</taxon>
        <taxon>Metazoa</taxon>
        <taxon>Ecdysozoa</taxon>
        <taxon>Arthropoda</taxon>
        <taxon>Hexapoda</taxon>
        <taxon>Insecta</taxon>
        <taxon>Pterygota</taxon>
        <taxon>Neoptera</taxon>
        <taxon>Endopterygota</taxon>
        <taxon>Hymenoptera</taxon>
        <taxon>Apocrita</taxon>
        <taxon>Aculeata</taxon>
        <taxon>Apoidea</taxon>
        <taxon>Anthophila</taxon>
        <taxon>Apidae</taxon>
        <taxon>Xylocopa</taxon>
        <taxon>Xylocopa</taxon>
    </lineage>
</organism>
<dbReference type="Pfam" id="PF00535">
    <property type="entry name" value="Glycos_transf_2"/>
    <property type="match status" value="1"/>
</dbReference>
<keyword evidence="1" id="KW-1015">Disulfide bond</keyword>
<dbReference type="InterPro" id="IPR001173">
    <property type="entry name" value="Glyco_trans_2-like"/>
</dbReference>
<dbReference type="Proteomes" id="UP001642520">
    <property type="component" value="Unassembled WGS sequence"/>
</dbReference>
<evidence type="ECO:0000256" key="1">
    <source>
        <dbReference type="ARBA" id="ARBA00023157"/>
    </source>
</evidence>
<dbReference type="PANTHER" id="PTHR11675">
    <property type="entry name" value="N-ACETYLGALACTOSAMINYLTRANSFERASE"/>
    <property type="match status" value="1"/>
</dbReference>
<reference evidence="5 6" key="1">
    <citation type="submission" date="2024-08" db="EMBL/GenBank/DDBJ databases">
        <authorList>
            <person name="Will J Nash"/>
            <person name="Angela Man"/>
            <person name="Seanna McTaggart"/>
            <person name="Kendall Baker"/>
            <person name="Tom Barker"/>
            <person name="Leah Catchpole"/>
            <person name="Alex Durrant"/>
            <person name="Karim Gharbi"/>
            <person name="Naomi Irish"/>
            <person name="Gemy Kaithakottil"/>
            <person name="Debby Ku"/>
            <person name="Aaliyah Providence"/>
            <person name="Felix Shaw"/>
            <person name="David Swarbreck"/>
            <person name="Chris Watkins"/>
            <person name="Ann M. McCartney"/>
            <person name="Giulio Formenti"/>
            <person name="Alice Mouton"/>
            <person name="Noel Vella"/>
            <person name="Bjorn M von Reumont"/>
            <person name="Adriana Vella"/>
            <person name="Wilfried Haerty"/>
        </authorList>
    </citation>
    <scope>NUCLEOTIDE SEQUENCE [LARGE SCALE GENOMIC DNA]</scope>
</reference>
<evidence type="ECO:0000313" key="5">
    <source>
        <dbReference type="EMBL" id="CAL7949816.1"/>
    </source>
</evidence>
<gene>
    <name evidence="5" type="ORF">XYLVIOL_LOCUS9605</name>
</gene>